<name>A0A0D7AZG9_9AGAR</name>
<feature type="compositionally biased region" description="Polar residues" evidence="1">
    <location>
        <begin position="48"/>
        <end position="59"/>
    </location>
</feature>
<organism evidence="2 3">
    <name type="scientific">Cylindrobasidium torrendii FP15055 ss-10</name>
    <dbReference type="NCBI Taxonomy" id="1314674"/>
    <lineage>
        <taxon>Eukaryota</taxon>
        <taxon>Fungi</taxon>
        <taxon>Dikarya</taxon>
        <taxon>Basidiomycota</taxon>
        <taxon>Agaricomycotina</taxon>
        <taxon>Agaricomycetes</taxon>
        <taxon>Agaricomycetidae</taxon>
        <taxon>Agaricales</taxon>
        <taxon>Marasmiineae</taxon>
        <taxon>Physalacriaceae</taxon>
        <taxon>Cylindrobasidium</taxon>
    </lineage>
</organism>
<keyword evidence="3" id="KW-1185">Reference proteome</keyword>
<reference evidence="2 3" key="1">
    <citation type="journal article" date="2015" name="Fungal Genet. Biol.">
        <title>Evolution of novel wood decay mechanisms in Agaricales revealed by the genome sequences of Fistulina hepatica and Cylindrobasidium torrendii.</title>
        <authorList>
            <person name="Floudas D."/>
            <person name="Held B.W."/>
            <person name="Riley R."/>
            <person name="Nagy L.G."/>
            <person name="Koehler G."/>
            <person name="Ransdell A.S."/>
            <person name="Younus H."/>
            <person name="Chow J."/>
            <person name="Chiniquy J."/>
            <person name="Lipzen A."/>
            <person name="Tritt A."/>
            <person name="Sun H."/>
            <person name="Haridas S."/>
            <person name="LaButti K."/>
            <person name="Ohm R.A."/>
            <person name="Kues U."/>
            <person name="Blanchette R.A."/>
            <person name="Grigoriev I.V."/>
            <person name="Minto R.E."/>
            <person name="Hibbett D.S."/>
        </authorList>
    </citation>
    <scope>NUCLEOTIDE SEQUENCE [LARGE SCALE GENOMIC DNA]</scope>
    <source>
        <strain evidence="2 3">FP15055 ss-10</strain>
    </source>
</reference>
<feature type="region of interest" description="Disordered" evidence="1">
    <location>
        <begin position="1"/>
        <end position="79"/>
    </location>
</feature>
<dbReference type="Proteomes" id="UP000054007">
    <property type="component" value="Unassembled WGS sequence"/>
</dbReference>
<feature type="compositionally biased region" description="Polar residues" evidence="1">
    <location>
        <begin position="70"/>
        <end position="79"/>
    </location>
</feature>
<dbReference type="EMBL" id="KN880676">
    <property type="protein sequence ID" value="KIY63743.1"/>
    <property type="molecule type" value="Genomic_DNA"/>
</dbReference>
<accession>A0A0D7AZG9</accession>
<evidence type="ECO:0000256" key="1">
    <source>
        <dbReference type="SAM" id="MobiDB-lite"/>
    </source>
</evidence>
<feature type="compositionally biased region" description="Polar residues" evidence="1">
    <location>
        <begin position="1"/>
        <end position="16"/>
    </location>
</feature>
<dbReference type="AlphaFoldDB" id="A0A0D7AZG9"/>
<evidence type="ECO:0000313" key="3">
    <source>
        <dbReference type="Proteomes" id="UP000054007"/>
    </source>
</evidence>
<protein>
    <submittedName>
        <fullName evidence="2">Uncharacterized protein</fullName>
    </submittedName>
</protein>
<sequence length="255" mass="28407">MHDDLFSTQRYPSRSQPGVPGKPQHAEHRHHHFPPHGIPAKQDRCTRYHSQQPATSSLTDRAERHPSRLTRLTSATRPNSAEHCGTLCYHHTARVTAAQQSSVASALNVSLGNVQCAANVDQQLNANLQRCTMLWLLHPRSLRTSWRTQARSPTTSTTQLQALNLSGAANVQCANVLAQNHFVQCRVWRYVLEANPSAANQATLTAQLKGQFPSLDSHALALTFRLVYSTTFNIDVTTLWMQLSPSESQGTFFYS</sequence>
<gene>
    <name evidence="2" type="ORF">CYLTODRAFT_126565</name>
</gene>
<proteinExistence type="predicted"/>
<evidence type="ECO:0000313" key="2">
    <source>
        <dbReference type="EMBL" id="KIY63743.1"/>
    </source>
</evidence>